<name>R4XCD8_TAPDE</name>
<keyword evidence="8 14" id="KW-0256">Endoplasmic reticulum</keyword>
<dbReference type="AlphaFoldDB" id="R4XCD8"/>
<evidence type="ECO:0000256" key="3">
    <source>
        <dbReference type="ARBA" id="ARBA00008400"/>
    </source>
</evidence>
<keyword evidence="11" id="KW-0325">Glycoprotein</keyword>
<evidence type="ECO:0000256" key="5">
    <source>
        <dbReference type="ARBA" id="ARBA00022502"/>
    </source>
</evidence>
<dbReference type="InterPro" id="IPR002591">
    <property type="entry name" value="Phosphodiest/P_Trfase"/>
</dbReference>
<keyword evidence="9 14" id="KW-1133">Transmembrane helix</keyword>
<evidence type="ECO:0000256" key="8">
    <source>
        <dbReference type="ARBA" id="ARBA00022824"/>
    </source>
</evidence>
<dbReference type="InterPro" id="IPR017850">
    <property type="entry name" value="Alkaline_phosphatase_core_sf"/>
</dbReference>
<dbReference type="InterPro" id="IPR017852">
    <property type="entry name" value="GPI_EtnP_transferase_1_C"/>
</dbReference>
<evidence type="ECO:0000256" key="11">
    <source>
        <dbReference type="ARBA" id="ARBA00023180"/>
    </source>
</evidence>
<dbReference type="VEuPathDB" id="FungiDB:TAPDE_003715"/>
<feature type="transmembrane region" description="Helical" evidence="14">
    <location>
        <begin position="455"/>
        <end position="477"/>
    </location>
</feature>
<evidence type="ECO:0000256" key="7">
    <source>
        <dbReference type="ARBA" id="ARBA00022692"/>
    </source>
</evidence>
<dbReference type="FunFam" id="3.40.720.10:FF:000015">
    <property type="entry name" value="GPI ethanolamine phosphate transferase 1"/>
    <property type="match status" value="1"/>
</dbReference>
<dbReference type="EMBL" id="CAHR02000153">
    <property type="protein sequence ID" value="CCG83486.1"/>
    <property type="molecule type" value="Genomic_DNA"/>
</dbReference>
<evidence type="ECO:0000256" key="2">
    <source>
        <dbReference type="ARBA" id="ARBA00004687"/>
    </source>
</evidence>
<feature type="transmembrane region" description="Helical" evidence="14">
    <location>
        <begin position="723"/>
        <end position="742"/>
    </location>
</feature>
<feature type="transmembrane region" description="Helical" evidence="14">
    <location>
        <begin position="933"/>
        <end position="956"/>
    </location>
</feature>
<comment type="pathway">
    <text evidence="2 14">Glycolipid biosynthesis; glycosylphosphatidylinositol-anchor biosynthesis.</text>
</comment>
<gene>
    <name evidence="16" type="ORF">TAPDE_003715</name>
</gene>
<keyword evidence="10 14" id="KW-0472">Membrane</keyword>
<keyword evidence="7 14" id="KW-0812">Transmembrane</keyword>
<dbReference type="EC" id="2.-.-.-" evidence="14"/>
<evidence type="ECO:0000256" key="13">
    <source>
        <dbReference type="ARBA" id="ARBA00024850"/>
    </source>
</evidence>
<organism evidence="16 17">
    <name type="scientific">Taphrina deformans (strain PYCC 5710 / ATCC 11124 / CBS 356.35 / IMI 108563 / JCM 9778 / NBRC 8474)</name>
    <name type="common">Peach leaf curl fungus</name>
    <name type="synonym">Lalaria deformans</name>
    <dbReference type="NCBI Taxonomy" id="1097556"/>
    <lineage>
        <taxon>Eukaryota</taxon>
        <taxon>Fungi</taxon>
        <taxon>Dikarya</taxon>
        <taxon>Ascomycota</taxon>
        <taxon>Taphrinomycotina</taxon>
        <taxon>Taphrinomycetes</taxon>
        <taxon>Taphrinales</taxon>
        <taxon>Taphrinaceae</taxon>
        <taxon>Taphrina</taxon>
    </lineage>
</organism>
<evidence type="ECO:0000313" key="16">
    <source>
        <dbReference type="EMBL" id="CCG83486.1"/>
    </source>
</evidence>
<feature type="transmembrane region" description="Helical" evidence="14">
    <location>
        <begin position="762"/>
        <end position="792"/>
    </location>
</feature>
<feature type="transmembrane region" description="Helical" evidence="14">
    <location>
        <begin position="908"/>
        <end position="927"/>
    </location>
</feature>
<evidence type="ECO:0000256" key="14">
    <source>
        <dbReference type="RuleBase" id="RU367138"/>
    </source>
</evidence>
<evidence type="ECO:0000256" key="4">
    <source>
        <dbReference type="ARBA" id="ARBA00020831"/>
    </source>
</evidence>
<dbReference type="CDD" id="cd16020">
    <property type="entry name" value="GPI_EPT_1"/>
    <property type="match status" value="1"/>
</dbReference>
<accession>R4XCD8</accession>
<comment type="similarity">
    <text evidence="3 14">Belongs to the PIGG/PIGN/PIGO family. PIGN subfamily.</text>
</comment>
<dbReference type="GO" id="GO:0006506">
    <property type="term" value="P:GPI anchor biosynthetic process"/>
    <property type="evidence" value="ECO:0007669"/>
    <property type="project" value="UniProtKB-UniPathway"/>
</dbReference>
<evidence type="ECO:0000256" key="1">
    <source>
        <dbReference type="ARBA" id="ARBA00004477"/>
    </source>
</evidence>
<keyword evidence="17" id="KW-1185">Reference proteome</keyword>
<comment type="subcellular location">
    <subcellularLocation>
        <location evidence="1 14">Endoplasmic reticulum membrane</location>
        <topology evidence="1 14">Multi-pass membrane protein</topology>
    </subcellularLocation>
</comment>
<feature type="transmembrane region" description="Helical" evidence="14">
    <location>
        <begin position="595"/>
        <end position="618"/>
    </location>
</feature>
<keyword evidence="6 14" id="KW-0808">Transferase</keyword>
<dbReference type="OrthoDB" id="2748310at2759"/>
<evidence type="ECO:0000256" key="6">
    <source>
        <dbReference type="ARBA" id="ARBA00022679"/>
    </source>
</evidence>
<dbReference type="PANTHER" id="PTHR12250">
    <property type="entry name" value="PHOSPHATIDYLINOSITOL GLYCAN, CLASS N"/>
    <property type="match status" value="1"/>
</dbReference>
<dbReference type="Pfam" id="PF01663">
    <property type="entry name" value="Phosphodiest"/>
    <property type="match status" value="1"/>
</dbReference>
<sequence>MVSRGWVLTIGVLFHLIYLRSIFDIYFKSPVVSVEEQHGSSLDDPAILHEEGASPADRLFLIVGDGLRADKLFENPQLAPFLHDKAINSGRWGISHTRVPTESRPGHVALIAGLYEDVSAVTTGWKLNPINFDSVFNQSRKTWAWGSPDILPMFREGATIKENVICEMYDSEEEDFTEDSDKLDTWVFEHVDALFAKAKDDEALARDLRAPKSVFFLHLLGLDTAGHAHRPYSKEYLNNIAVVDNGIAQLMKTLEGSWSQQEMERTTFLFTADHGMSDWGSHGDGHPDNTRTPYIAWGSGVRKPSPYDPLVVSASLKTHHTAHERLNWSVEQNSRVDVAQADLAAFMSYSVNIPFPKNNVGLVPTELLTADEQSKAVAIFQNARQIHAQYSSKAELKARMLHYSNMIHYTFDKDYYTTGMTHIRNRDWPELSAMSQDWIHESLKGMRYLQKYDWLFLRTIISLGYLGWMLFALIFVIKSYVIPYTGHYQALAKEKQIELLMGQKIVPGSATRNANGHPTYLPPAVDPNVTSSSTIVDASFGALAVGVLAYLLEKSSPLSYYAYAAFPVYFWYKIIQEIPAITSSLRTVTTTSKRAWPAALGLALLGVVIIQGVVNAYAHRQIISIMWPLASVTPFLYPGASSSVQKTAWVMLCTAMSTFTSLPTVQTEDIRFVVLGGALMALIGLAYILLRGGSFTLGAQVGLVALTTMVTKESSQSLADKQGLPLGCQVLGWTCLVSSLLLPLCHRLERKPGETINYQQRLIILFLTFAPTFVILSVSYEGLFYLVFWALLVTWMHLESGIADSLAHDSKVVHTTYPSSESGHRGLQFSDARVALYFFFLIQAAFFGTGNIASVSSFSLDSVYRLIPIFSPFAMGLLLLFKLLVPFAVISATLGLLNRKLKVAPSAIFMTVLTFCDILTLNFFWMVRDEGSWLEIGSSISAFVIGGLLILFVICLEKVSEWMVGDVVM</sequence>
<comment type="caution">
    <text evidence="16">The sequence shown here is derived from an EMBL/GenBank/DDBJ whole genome shotgun (WGS) entry which is preliminary data.</text>
</comment>
<dbReference type="Gene3D" id="3.40.720.10">
    <property type="entry name" value="Alkaline Phosphatase, subunit A"/>
    <property type="match status" value="1"/>
</dbReference>
<dbReference type="Pfam" id="PF04987">
    <property type="entry name" value="PigN"/>
    <property type="match status" value="1"/>
</dbReference>
<dbReference type="PANTHER" id="PTHR12250:SF0">
    <property type="entry name" value="GPI ETHANOLAMINE PHOSPHATE TRANSFERASE 1"/>
    <property type="match status" value="1"/>
</dbReference>
<evidence type="ECO:0000256" key="10">
    <source>
        <dbReference type="ARBA" id="ARBA00023136"/>
    </source>
</evidence>
<feature type="transmembrane region" description="Helical" evidence="14">
    <location>
        <begin position="558"/>
        <end position="575"/>
    </location>
</feature>
<dbReference type="GO" id="GO:0071555">
    <property type="term" value="P:cell wall organization"/>
    <property type="evidence" value="ECO:0007669"/>
    <property type="project" value="UniProtKB-KW"/>
</dbReference>
<feature type="transmembrane region" description="Helical" evidence="14">
    <location>
        <begin position="529"/>
        <end position="551"/>
    </location>
</feature>
<comment type="function">
    <text evidence="13 14">Ethanolamine phosphate transferase involved in glycosylphosphatidylinositol-anchor biosynthesis. Transfers ethanolamine phosphate to the first alpha-1,4-linked mannose of the glycosylphosphatidylinositol precursor of GPI-anchor.</text>
</comment>
<dbReference type="SUPFAM" id="SSF53649">
    <property type="entry name" value="Alkaline phosphatase-like"/>
    <property type="match status" value="1"/>
</dbReference>
<dbReference type="STRING" id="1097556.R4XCD8"/>
<dbReference type="GO" id="GO:0005789">
    <property type="term" value="C:endoplasmic reticulum membrane"/>
    <property type="evidence" value="ECO:0007669"/>
    <property type="project" value="UniProtKB-SubCell"/>
</dbReference>
<evidence type="ECO:0000256" key="9">
    <source>
        <dbReference type="ARBA" id="ARBA00022989"/>
    </source>
</evidence>
<protein>
    <recommendedName>
        <fullName evidence="4 14">GPI ethanolamine phosphate transferase 1</fullName>
        <ecNumber evidence="14">2.-.-.-</ecNumber>
    </recommendedName>
</protein>
<evidence type="ECO:0000256" key="12">
    <source>
        <dbReference type="ARBA" id="ARBA00023316"/>
    </source>
</evidence>
<feature type="transmembrane region" description="Helical" evidence="14">
    <location>
        <begin position="873"/>
        <end position="896"/>
    </location>
</feature>
<keyword evidence="12" id="KW-0961">Cell wall biogenesis/degradation</keyword>
<proteinExistence type="inferred from homology"/>
<dbReference type="GO" id="GO:0051377">
    <property type="term" value="F:mannose-ethanolamine phosphotransferase activity"/>
    <property type="evidence" value="ECO:0007669"/>
    <property type="project" value="UniProtKB-UniRule"/>
</dbReference>
<dbReference type="eggNOG" id="KOG2124">
    <property type="taxonomic scope" value="Eukaryota"/>
</dbReference>
<feature type="transmembrane region" description="Helical" evidence="14">
    <location>
        <begin position="834"/>
        <end position="853"/>
    </location>
</feature>
<evidence type="ECO:0000313" key="17">
    <source>
        <dbReference type="Proteomes" id="UP000013776"/>
    </source>
</evidence>
<dbReference type="UniPathway" id="UPA00196"/>
<feature type="transmembrane region" description="Helical" evidence="14">
    <location>
        <begin position="672"/>
        <end position="689"/>
    </location>
</feature>
<reference evidence="16 17" key="1">
    <citation type="journal article" date="2013" name="MBio">
        <title>Genome sequencing of the plant pathogen Taphrina deformans, the causal agent of peach leaf curl.</title>
        <authorList>
            <person name="Cisse O.H."/>
            <person name="Almeida J.M.G.C.F."/>
            <person name="Fonseca A."/>
            <person name="Kumar A.A."/>
            <person name="Salojaervi J."/>
            <person name="Overmyer K."/>
            <person name="Hauser P.M."/>
            <person name="Pagni M."/>
        </authorList>
    </citation>
    <scope>NUCLEOTIDE SEQUENCE [LARGE SCALE GENOMIC DNA]</scope>
    <source>
        <strain evidence="17">PYCC 5710 / ATCC 11124 / CBS 356.35 / IMI 108563 / JCM 9778 / NBRC 8474</strain>
    </source>
</reference>
<dbReference type="InterPro" id="IPR037671">
    <property type="entry name" value="PIGN_N"/>
</dbReference>
<dbReference type="Proteomes" id="UP000013776">
    <property type="component" value="Unassembled WGS sequence"/>
</dbReference>
<dbReference type="InterPro" id="IPR007070">
    <property type="entry name" value="GPI_EtnP_transferase_1"/>
</dbReference>
<feature type="domain" description="GPI ethanolamine phosphate transferase 1 C-terminal" evidence="15">
    <location>
        <begin position="444"/>
        <end position="932"/>
    </location>
</feature>
<feature type="transmembrane region" description="Helical" evidence="14">
    <location>
        <begin position="6"/>
        <end position="27"/>
    </location>
</feature>
<keyword evidence="5 14" id="KW-0337">GPI-anchor biosynthesis</keyword>
<evidence type="ECO:0000259" key="15">
    <source>
        <dbReference type="Pfam" id="PF04987"/>
    </source>
</evidence>